<sequence length="130" mass="14846">MTWKFGGKWVRGEYMYRIDIKRYNRKWPPYKEPVGDCKSEYKFVLNSIFIHGGGWATADFGWDTLKKKAGLCIGSTPTLWKFWYYDSLDKDGMEWAASFNTPVFITSRCFDNDKVPNDSGGHVSGCGGTG</sequence>
<keyword evidence="2" id="KW-1185">Reference proteome</keyword>
<protein>
    <submittedName>
        <fullName evidence="1">Uncharacterized protein</fullName>
    </submittedName>
</protein>
<dbReference type="AlphaFoldDB" id="A0A9P8XQC6"/>
<dbReference type="RefSeq" id="XP_046004268.1">
    <property type="nucleotide sequence ID" value="XM_046157626.1"/>
</dbReference>
<gene>
    <name evidence="1" type="ORF">B0I36DRAFT_356403</name>
</gene>
<name>A0A9P8XQC6_9PEZI</name>
<reference evidence="1" key="1">
    <citation type="journal article" date="2021" name="Nat. Commun.">
        <title>Genetic determinants of endophytism in the Arabidopsis root mycobiome.</title>
        <authorList>
            <person name="Mesny F."/>
            <person name="Miyauchi S."/>
            <person name="Thiergart T."/>
            <person name="Pickel B."/>
            <person name="Atanasova L."/>
            <person name="Karlsson M."/>
            <person name="Huettel B."/>
            <person name="Barry K.W."/>
            <person name="Haridas S."/>
            <person name="Chen C."/>
            <person name="Bauer D."/>
            <person name="Andreopoulos W."/>
            <person name="Pangilinan J."/>
            <person name="LaButti K."/>
            <person name="Riley R."/>
            <person name="Lipzen A."/>
            <person name="Clum A."/>
            <person name="Drula E."/>
            <person name="Henrissat B."/>
            <person name="Kohler A."/>
            <person name="Grigoriev I.V."/>
            <person name="Martin F.M."/>
            <person name="Hacquard S."/>
        </authorList>
    </citation>
    <scope>NUCLEOTIDE SEQUENCE</scope>
    <source>
        <strain evidence="1">MPI-CAGE-CH-0230</strain>
    </source>
</reference>
<dbReference type="Proteomes" id="UP000756346">
    <property type="component" value="Unassembled WGS sequence"/>
</dbReference>
<dbReference type="GeneID" id="70187172"/>
<evidence type="ECO:0000313" key="1">
    <source>
        <dbReference type="EMBL" id="KAH7010783.1"/>
    </source>
</evidence>
<dbReference type="OrthoDB" id="1896086at2759"/>
<organism evidence="1 2">
    <name type="scientific">Microdochium trichocladiopsis</name>
    <dbReference type="NCBI Taxonomy" id="1682393"/>
    <lineage>
        <taxon>Eukaryota</taxon>
        <taxon>Fungi</taxon>
        <taxon>Dikarya</taxon>
        <taxon>Ascomycota</taxon>
        <taxon>Pezizomycotina</taxon>
        <taxon>Sordariomycetes</taxon>
        <taxon>Xylariomycetidae</taxon>
        <taxon>Xylariales</taxon>
        <taxon>Microdochiaceae</taxon>
        <taxon>Microdochium</taxon>
    </lineage>
</organism>
<dbReference type="EMBL" id="JAGTJQ010000016">
    <property type="protein sequence ID" value="KAH7010783.1"/>
    <property type="molecule type" value="Genomic_DNA"/>
</dbReference>
<accession>A0A9P8XQC6</accession>
<proteinExistence type="predicted"/>
<evidence type="ECO:0000313" key="2">
    <source>
        <dbReference type="Proteomes" id="UP000756346"/>
    </source>
</evidence>
<comment type="caution">
    <text evidence="1">The sequence shown here is derived from an EMBL/GenBank/DDBJ whole genome shotgun (WGS) entry which is preliminary data.</text>
</comment>